<proteinExistence type="predicted"/>
<organism evidence="2 3">
    <name type="scientific">Dryococelus australis</name>
    <dbReference type="NCBI Taxonomy" id="614101"/>
    <lineage>
        <taxon>Eukaryota</taxon>
        <taxon>Metazoa</taxon>
        <taxon>Ecdysozoa</taxon>
        <taxon>Arthropoda</taxon>
        <taxon>Hexapoda</taxon>
        <taxon>Insecta</taxon>
        <taxon>Pterygota</taxon>
        <taxon>Neoptera</taxon>
        <taxon>Polyneoptera</taxon>
        <taxon>Phasmatodea</taxon>
        <taxon>Verophasmatodea</taxon>
        <taxon>Anareolatae</taxon>
        <taxon>Phasmatidae</taxon>
        <taxon>Eurycanthinae</taxon>
        <taxon>Dryococelus</taxon>
    </lineage>
</organism>
<sequence>MTRVSEEIWAAFNSEALKDGRVYMTACPSKSANAQNSTCRNHSADGSTAFTAPGLTNGYDASGTGTARSLRPGFRQVRKTHPDAKISSHVSFSPETTWSYFRAHPARQIWLLRTWTSCRGCRYSCVVAVFAPLLRCSTSSTMCLARFEKKTSRTRARNGGNPGSTVFLCKGTVSKVMVIWEANYIRSYLCHYCIDYGYFSLSSTKLQLAIQEARQHATCEEWPTILSGTVKFRTFSVPLVSLLVSPPPIPIGFNPRPGHRIFASGNRAGRRRWSAGFPGDLPFPPPSHSGAAPYSPRPPSPALKTTIRETTTSTIAEDFRCVAAEVKEPVIGHSAKRWSELGSRGALLLGSKASFALPRKVVSYSAPTEIAPSRVSFRPPPPPVSPPRRNRPGTGIPTNPPARPIAIGPAHS</sequence>
<accession>A0ABQ9H672</accession>
<reference evidence="2 3" key="1">
    <citation type="submission" date="2023-02" db="EMBL/GenBank/DDBJ databases">
        <title>LHISI_Scaffold_Assembly.</title>
        <authorList>
            <person name="Stuart O.P."/>
            <person name="Cleave R."/>
            <person name="Magrath M.J.L."/>
            <person name="Mikheyev A.S."/>
        </authorList>
    </citation>
    <scope>NUCLEOTIDE SEQUENCE [LARGE SCALE GENOMIC DNA]</scope>
    <source>
        <strain evidence="2">Daus_M_001</strain>
        <tissue evidence="2">Leg muscle</tissue>
    </source>
</reference>
<evidence type="ECO:0000256" key="1">
    <source>
        <dbReference type="SAM" id="MobiDB-lite"/>
    </source>
</evidence>
<evidence type="ECO:0000313" key="2">
    <source>
        <dbReference type="EMBL" id="KAJ8879795.1"/>
    </source>
</evidence>
<name>A0ABQ9H672_9NEOP</name>
<gene>
    <name evidence="2" type="ORF">PR048_020403</name>
</gene>
<comment type="caution">
    <text evidence="2">The sequence shown here is derived from an EMBL/GenBank/DDBJ whole genome shotgun (WGS) entry which is preliminary data.</text>
</comment>
<evidence type="ECO:0000313" key="3">
    <source>
        <dbReference type="Proteomes" id="UP001159363"/>
    </source>
</evidence>
<dbReference type="Proteomes" id="UP001159363">
    <property type="component" value="Chromosome 6"/>
</dbReference>
<keyword evidence="3" id="KW-1185">Reference proteome</keyword>
<feature type="region of interest" description="Disordered" evidence="1">
    <location>
        <begin position="372"/>
        <end position="412"/>
    </location>
</feature>
<dbReference type="EMBL" id="JARBHB010000007">
    <property type="protein sequence ID" value="KAJ8879795.1"/>
    <property type="molecule type" value="Genomic_DNA"/>
</dbReference>
<protein>
    <submittedName>
        <fullName evidence="2">Uncharacterized protein</fullName>
    </submittedName>
</protein>